<dbReference type="PROSITE" id="PS00061">
    <property type="entry name" value="ADH_SHORT"/>
    <property type="match status" value="1"/>
</dbReference>
<protein>
    <recommendedName>
        <fullName evidence="5">3-ketoacyl-[acyl-carrier-protein] reductase beta subunit</fullName>
    </recommendedName>
    <alternativeName>
        <fullName evidence="4">Quinone reductase CBR4</fullName>
    </alternativeName>
</protein>
<feature type="domain" description="Ketoreductase" evidence="6">
    <location>
        <begin position="7"/>
        <end position="188"/>
    </location>
</feature>
<dbReference type="SMART" id="SM00822">
    <property type="entry name" value="PKS_KR"/>
    <property type="match status" value="1"/>
</dbReference>
<dbReference type="OrthoDB" id="47007at2759"/>
<dbReference type="GO" id="GO:0016616">
    <property type="term" value="F:oxidoreductase activity, acting on the CH-OH group of donors, NAD or NADP as acceptor"/>
    <property type="evidence" value="ECO:0007669"/>
    <property type="project" value="TreeGrafter"/>
</dbReference>
<dbReference type="GO" id="GO:0048038">
    <property type="term" value="F:quinone binding"/>
    <property type="evidence" value="ECO:0007669"/>
    <property type="project" value="TreeGrafter"/>
</dbReference>
<reference evidence="7" key="1">
    <citation type="submission" date="2021-02" db="EMBL/GenBank/DDBJ databases">
        <authorList>
            <person name="Nowell W R."/>
        </authorList>
    </citation>
    <scope>NUCLEOTIDE SEQUENCE</scope>
</reference>
<dbReference type="InterPro" id="IPR036291">
    <property type="entry name" value="NAD(P)-bd_dom_sf"/>
</dbReference>
<accession>A0A814TT39</accession>
<evidence type="ECO:0000256" key="2">
    <source>
        <dbReference type="ARBA" id="ARBA00006484"/>
    </source>
</evidence>
<evidence type="ECO:0000256" key="5">
    <source>
        <dbReference type="ARBA" id="ARBA00041707"/>
    </source>
</evidence>
<gene>
    <name evidence="7" type="ORF">EDS130_LOCUS23390</name>
</gene>
<evidence type="ECO:0000259" key="6">
    <source>
        <dbReference type="SMART" id="SM00822"/>
    </source>
</evidence>
<evidence type="ECO:0000256" key="3">
    <source>
        <dbReference type="ARBA" id="ARBA00023002"/>
    </source>
</evidence>
<dbReference type="InterPro" id="IPR057326">
    <property type="entry name" value="KR_dom"/>
</dbReference>
<dbReference type="EMBL" id="CAJNOJ010000127">
    <property type="protein sequence ID" value="CAF1165485.1"/>
    <property type="molecule type" value="Genomic_DNA"/>
</dbReference>
<comment type="similarity">
    <text evidence="2">Belongs to the short-chain dehydrogenases/reductases (SDR) family.</text>
</comment>
<dbReference type="PRINTS" id="PR00080">
    <property type="entry name" value="SDRFAMILY"/>
</dbReference>
<dbReference type="SUPFAM" id="SSF51735">
    <property type="entry name" value="NAD(P)-binding Rossmann-fold domains"/>
    <property type="match status" value="1"/>
</dbReference>
<dbReference type="Gene3D" id="3.40.50.720">
    <property type="entry name" value="NAD(P)-binding Rossmann-like Domain"/>
    <property type="match status" value="1"/>
</dbReference>
<evidence type="ECO:0000256" key="4">
    <source>
        <dbReference type="ARBA" id="ARBA00041580"/>
    </source>
</evidence>
<dbReference type="FunFam" id="3.40.50.720:FF:000084">
    <property type="entry name" value="Short-chain dehydrogenase reductase"/>
    <property type="match status" value="1"/>
</dbReference>
<dbReference type="PANTHER" id="PTHR42760:SF133">
    <property type="entry name" value="3-OXOACYL-[ACYL-CARRIER-PROTEIN] REDUCTASE"/>
    <property type="match status" value="1"/>
</dbReference>
<dbReference type="PRINTS" id="PR00081">
    <property type="entry name" value="GDHRDH"/>
</dbReference>
<proteinExistence type="inferred from homology"/>
<sequence>MGKLDGKIALITGASRGIGFAIAQQFIAENVQHLFITGRHQNTLNEALEQLRSQNVTTVQGDVSDMTHLDSLYQIIQQHQQRLDIIVVNAGISPLALLGSITENDFDQTFNINVKAIVFTVQKLLPLLTDGASIILIGSVSSIKGHPMTSIYSASKAAVRSFARCWSMELKHRRIRVNTLSPGSIDTQMIKNVANTQGIKPTFLSDLISTIPLNRFGTSDEVAKAAVFLASDDSSYITGIELFIDGGRGQV</sequence>
<name>A0A814TT39_ADIRI</name>
<dbReference type="GO" id="GO:0006633">
    <property type="term" value="P:fatty acid biosynthetic process"/>
    <property type="evidence" value="ECO:0007669"/>
    <property type="project" value="TreeGrafter"/>
</dbReference>
<comment type="caution">
    <text evidence="7">The sequence shown here is derived from an EMBL/GenBank/DDBJ whole genome shotgun (WGS) entry which is preliminary data.</text>
</comment>
<dbReference type="InterPro" id="IPR020904">
    <property type="entry name" value="Sc_DH/Rdtase_CS"/>
</dbReference>
<dbReference type="Proteomes" id="UP000663852">
    <property type="component" value="Unassembled WGS sequence"/>
</dbReference>
<evidence type="ECO:0000313" key="8">
    <source>
        <dbReference type="Proteomes" id="UP000663852"/>
    </source>
</evidence>
<organism evidence="7 8">
    <name type="scientific">Adineta ricciae</name>
    <name type="common">Rotifer</name>
    <dbReference type="NCBI Taxonomy" id="249248"/>
    <lineage>
        <taxon>Eukaryota</taxon>
        <taxon>Metazoa</taxon>
        <taxon>Spiralia</taxon>
        <taxon>Gnathifera</taxon>
        <taxon>Rotifera</taxon>
        <taxon>Eurotatoria</taxon>
        <taxon>Bdelloidea</taxon>
        <taxon>Adinetida</taxon>
        <taxon>Adinetidae</taxon>
        <taxon>Adineta</taxon>
    </lineage>
</organism>
<evidence type="ECO:0000313" key="7">
    <source>
        <dbReference type="EMBL" id="CAF1165485.1"/>
    </source>
</evidence>
<dbReference type="InterPro" id="IPR002347">
    <property type="entry name" value="SDR_fam"/>
</dbReference>
<evidence type="ECO:0000256" key="1">
    <source>
        <dbReference type="ARBA" id="ARBA00005194"/>
    </source>
</evidence>
<dbReference type="AlphaFoldDB" id="A0A814TT39"/>
<dbReference type="CDD" id="cd05233">
    <property type="entry name" value="SDR_c"/>
    <property type="match status" value="1"/>
</dbReference>
<dbReference type="PANTHER" id="PTHR42760">
    <property type="entry name" value="SHORT-CHAIN DEHYDROGENASES/REDUCTASES FAMILY MEMBER"/>
    <property type="match status" value="1"/>
</dbReference>
<dbReference type="Pfam" id="PF13561">
    <property type="entry name" value="adh_short_C2"/>
    <property type="match status" value="1"/>
</dbReference>
<keyword evidence="3" id="KW-0560">Oxidoreductase</keyword>
<comment type="pathway">
    <text evidence="1">Lipid metabolism; fatty acid biosynthesis.</text>
</comment>